<reference evidence="2 3" key="1">
    <citation type="submission" date="2022-03" db="EMBL/GenBank/DDBJ databases">
        <title>Mucilaginibacter sp. isolated from the gut of Protaetia brevitarsis seulensis larvae.</title>
        <authorList>
            <person name="Won M."/>
            <person name="Kim S.-J."/>
            <person name="Kwon S.-W."/>
        </authorList>
    </citation>
    <scope>NUCLEOTIDE SEQUENCE [LARGE SCALE GENOMIC DNA]</scope>
    <source>
        <strain evidence="2 3">CFWR-12</strain>
    </source>
</reference>
<dbReference type="RefSeq" id="WP_243553876.1">
    <property type="nucleotide sequence ID" value="NZ_CP094528.1"/>
</dbReference>
<evidence type="ECO:0000313" key="3">
    <source>
        <dbReference type="Proteomes" id="UP000832097"/>
    </source>
</evidence>
<dbReference type="Proteomes" id="UP000832097">
    <property type="component" value="Chromosome"/>
</dbReference>
<sequence>MPTRSTDASGILHALMLISRRGVADARTAPTVLSMTEQSIVAYLVDNPGSRSVDLAREFRLNRSTVSRQLGALIDLGLVREAPGPGRGQPLELTDAGRRAYDETVAILQRVVDAALADWSDADVARFARDLARFNAAPADPDASGETRHEASAR</sequence>
<dbReference type="SUPFAM" id="SSF46785">
    <property type="entry name" value="Winged helix' DNA-binding domain"/>
    <property type="match status" value="1"/>
</dbReference>
<dbReference type="InterPro" id="IPR036390">
    <property type="entry name" value="WH_DNA-bd_sf"/>
</dbReference>
<gene>
    <name evidence="2" type="ORF">MTO99_12040</name>
</gene>
<proteinExistence type="predicted"/>
<protein>
    <submittedName>
        <fullName evidence="2">MarR family winged helix-turn-helix transcriptional regulator</fullName>
    </submittedName>
</protein>
<keyword evidence="3" id="KW-1185">Reference proteome</keyword>
<dbReference type="Gene3D" id="1.10.10.10">
    <property type="entry name" value="Winged helix-like DNA-binding domain superfamily/Winged helix DNA-binding domain"/>
    <property type="match status" value="1"/>
</dbReference>
<dbReference type="SMART" id="SM00347">
    <property type="entry name" value="HTH_MARR"/>
    <property type="match status" value="1"/>
</dbReference>
<evidence type="ECO:0000259" key="1">
    <source>
        <dbReference type="SMART" id="SM00347"/>
    </source>
</evidence>
<dbReference type="InterPro" id="IPR036388">
    <property type="entry name" value="WH-like_DNA-bd_sf"/>
</dbReference>
<feature type="domain" description="HTH marR-type" evidence="1">
    <location>
        <begin position="26"/>
        <end position="124"/>
    </location>
</feature>
<dbReference type="InterPro" id="IPR000835">
    <property type="entry name" value="HTH_MarR-typ"/>
</dbReference>
<accession>A0ABY4BXJ8</accession>
<dbReference type="EMBL" id="CP094528">
    <property type="protein sequence ID" value="UOE42917.1"/>
    <property type="molecule type" value="Genomic_DNA"/>
</dbReference>
<name>A0ABY4BXJ8_9MICO</name>
<evidence type="ECO:0000313" key="2">
    <source>
        <dbReference type="EMBL" id="UOE42917.1"/>
    </source>
</evidence>
<organism evidence="2 3">
    <name type="scientific">Agromyces larvae</name>
    <dbReference type="NCBI Taxonomy" id="2929802"/>
    <lineage>
        <taxon>Bacteria</taxon>
        <taxon>Bacillati</taxon>
        <taxon>Actinomycetota</taxon>
        <taxon>Actinomycetes</taxon>
        <taxon>Micrococcales</taxon>
        <taxon>Microbacteriaceae</taxon>
        <taxon>Agromyces</taxon>
    </lineage>
</organism>
<dbReference type="Pfam" id="PF12802">
    <property type="entry name" value="MarR_2"/>
    <property type="match status" value="1"/>
</dbReference>